<sequence length="143" mass="16920">MFFHGINWEYVKREYPVLSPRRTVSKKKQEQRLDRIHLIQQFGIEPIHLLEADDEYSSRRCLEECYAFGDTVFAFETLTPPMWQLSRHEIGVEVLDLRTSKCIYTFRTGSKVEEWFPGIPCIRTSVPAIFREAIDSGKNRLYD</sequence>
<protein>
    <submittedName>
        <fullName evidence="1">Uncharacterized protein</fullName>
    </submittedName>
</protein>
<organism evidence="1 2">
    <name type="scientific">Brevibacillus invocatus</name>
    <dbReference type="NCBI Taxonomy" id="173959"/>
    <lineage>
        <taxon>Bacteria</taxon>
        <taxon>Bacillati</taxon>
        <taxon>Bacillota</taxon>
        <taxon>Bacilli</taxon>
        <taxon>Bacillales</taxon>
        <taxon>Paenibacillaceae</taxon>
        <taxon>Brevibacillus</taxon>
    </lineage>
</organism>
<dbReference type="RefSeq" id="WP_122909889.1">
    <property type="nucleotide sequence ID" value="NZ_CBCSBE010000007.1"/>
</dbReference>
<dbReference type="EMBL" id="RHHR01000028">
    <property type="protein sequence ID" value="RNB71648.1"/>
    <property type="molecule type" value="Genomic_DNA"/>
</dbReference>
<proteinExistence type="predicted"/>
<keyword evidence="2" id="KW-1185">Reference proteome</keyword>
<dbReference type="Proteomes" id="UP000282028">
    <property type="component" value="Unassembled WGS sequence"/>
</dbReference>
<gene>
    <name evidence="1" type="ORF">EDM52_15550</name>
</gene>
<evidence type="ECO:0000313" key="1">
    <source>
        <dbReference type="EMBL" id="RNB71648.1"/>
    </source>
</evidence>
<evidence type="ECO:0000313" key="2">
    <source>
        <dbReference type="Proteomes" id="UP000282028"/>
    </source>
</evidence>
<dbReference type="AlphaFoldDB" id="A0A3M8C7L9"/>
<dbReference type="OrthoDB" id="2970588at2"/>
<reference evidence="1 2" key="1">
    <citation type="submission" date="2018-10" db="EMBL/GenBank/DDBJ databases">
        <title>Phylogenomics of Brevibacillus.</title>
        <authorList>
            <person name="Dunlap C."/>
        </authorList>
    </citation>
    <scope>NUCLEOTIDE SEQUENCE [LARGE SCALE GENOMIC DNA]</scope>
    <source>
        <strain evidence="1 2">JCM 12215</strain>
    </source>
</reference>
<name>A0A3M8C7L9_9BACL</name>
<accession>A0A3M8C7L9</accession>
<comment type="caution">
    <text evidence="1">The sequence shown here is derived from an EMBL/GenBank/DDBJ whole genome shotgun (WGS) entry which is preliminary data.</text>
</comment>